<evidence type="ECO:0000313" key="1">
    <source>
        <dbReference type="EMBL" id="KAK7072310.1"/>
    </source>
</evidence>
<accession>A0AAN9A4Q0</accession>
<keyword evidence="2" id="KW-1185">Reference proteome</keyword>
<organism evidence="1 2">
    <name type="scientific">Halocaridina rubra</name>
    <name type="common">Hawaiian red shrimp</name>
    <dbReference type="NCBI Taxonomy" id="373956"/>
    <lineage>
        <taxon>Eukaryota</taxon>
        <taxon>Metazoa</taxon>
        <taxon>Ecdysozoa</taxon>
        <taxon>Arthropoda</taxon>
        <taxon>Crustacea</taxon>
        <taxon>Multicrustacea</taxon>
        <taxon>Malacostraca</taxon>
        <taxon>Eumalacostraca</taxon>
        <taxon>Eucarida</taxon>
        <taxon>Decapoda</taxon>
        <taxon>Pleocyemata</taxon>
        <taxon>Caridea</taxon>
        <taxon>Atyoidea</taxon>
        <taxon>Atyidae</taxon>
        <taxon>Halocaridina</taxon>
    </lineage>
</organism>
<evidence type="ECO:0000313" key="2">
    <source>
        <dbReference type="Proteomes" id="UP001381693"/>
    </source>
</evidence>
<comment type="caution">
    <text evidence="1">The sequence shown here is derived from an EMBL/GenBank/DDBJ whole genome shotgun (WGS) entry which is preliminary data.</text>
</comment>
<proteinExistence type="predicted"/>
<dbReference type="Proteomes" id="UP001381693">
    <property type="component" value="Unassembled WGS sequence"/>
</dbReference>
<dbReference type="AlphaFoldDB" id="A0AAN9A4Q0"/>
<name>A0AAN9A4Q0_HALRR</name>
<gene>
    <name evidence="1" type="ORF">SK128_026696</name>
</gene>
<reference evidence="1 2" key="1">
    <citation type="submission" date="2023-11" db="EMBL/GenBank/DDBJ databases">
        <title>Halocaridina rubra genome assembly.</title>
        <authorList>
            <person name="Smith C."/>
        </authorList>
    </citation>
    <scope>NUCLEOTIDE SEQUENCE [LARGE SCALE GENOMIC DNA]</scope>
    <source>
        <strain evidence="1">EP-1</strain>
        <tissue evidence="1">Whole</tissue>
    </source>
</reference>
<sequence>MPRYAYQKPRAKVYAYNFGYMSNYYKPMTHYLNKETHHPSERPGAQSLAEVEIPLESPAPRSSWPLHPYRLPIEDERYGLDEEALWPSTIPHFNLVSSYDCMCKLLGI</sequence>
<protein>
    <submittedName>
        <fullName evidence="1">Uncharacterized protein</fullName>
    </submittedName>
</protein>
<dbReference type="EMBL" id="JAXCGZ010013549">
    <property type="protein sequence ID" value="KAK7072310.1"/>
    <property type="molecule type" value="Genomic_DNA"/>
</dbReference>